<dbReference type="PANTHER" id="PTHR10699">
    <property type="entry name" value="NEUROMODULIN"/>
    <property type="match status" value="1"/>
</dbReference>
<reference evidence="2 3" key="1">
    <citation type="submission" date="2022-05" db="EMBL/GenBank/DDBJ databases">
        <title>A multi-omics perspective on studying reproductive biology in Daphnia sinensis.</title>
        <authorList>
            <person name="Jia J."/>
        </authorList>
    </citation>
    <scope>NUCLEOTIDE SEQUENCE [LARGE SCALE GENOMIC DNA]</scope>
    <source>
        <strain evidence="2 3">WSL</strain>
    </source>
</reference>
<dbReference type="InterPro" id="IPR027417">
    <property type="entry name" value="P-loop_NTPase"/>
</dbReference>
<dbReference type="Proteomes" id="UP000820818">
    <property type="component" value="Linkage Group LG8"/>
</dbReference>
<dbReference type="AlphaFoldDB" id="A0AAD5PNM8"/>
<protein>
    <submittedName>
        <fullName evidence="2">Uncharacterized protein</fullName>
    </submittedName>
</protein>
<dbReference type="Gene3D" id="1.20.5.190">
    <property type="match status" value="2"/>
</dbReference>
<dbReference type="SMART" id="SM00015">
    <property type="entry name" value="IQ"/>
    <property type="match status" value="3"/>
</dbReference>
<dbReference type="CDD" id="cd23767">
    <property type="entry name" value="IQCD"/>
    <property type="match status" value="3"/>
</dbReference>
<dbReference type="PROSITE" id="PS50096">
    <property type="entry name" value="IQ"/>
    <property type="match status" value="3"/>
</dbReference>
<keyword evidence="3" id="KW-1185">Reference proteome</keyword>
<evidence type="ECO:0000313" key="2">
    <source>
        <dbReference type="EMBL" id="KAI9554191.1"/>
    </source>
</evidence>
<gene>
    <name evidence="2" type="ORF">GHT06_019463</name>
</gene>
<feature type="region of interest" description="Disordered" evidence="1">
    <location>
        <begin position="70"/>
        <end position="111"/>
    </location>
</feature>
<dbReference type="PANTHER" id="PTHR10699:SF11">
    <property type="entry name" value="IGLOO, ISOFORM A"/>
    <property type="match status" value="1"/>
</dbReference>
<organism evidence="2 3">
    <name type="scientific">Daphnia sinensis</name>
    <dbReference type="NCBI Taxonomy" id="1820382"/>
    <lineage>
        <taxon>Eukaryota</taxon>
        <taxon>Metazoa</taxon>
        <taxon>Ecdysozoa</taxon>
        <taxon>Arthropoda</taxon>
        <taxon>Crustacea</taxon>
        <taxon>Branchiopoda</taxon>
        <taxon>Diplostraca</taxon>
        <taxon>Cladocera</taxon>
        <taxon>Anomopoda</taxon>
        <taxon>Daphniidae</taxon>
        <taxon>Daphnia</taxon>
        <taxon>Daphnia similis group</taxon>
    </lineage>
</organism>
<dbReference type="Pfam" id="PF00612">
    <property type="entry name" value="IQ"/>
    <property type="match status" value="3"/>
</dbReference>
<accession>A0AAD5PNM8</accession>
<sequence length="221" mass="24214">MGCADSKSAGLANSITTVAAANTNGQLHQHPSDLQTSEDSAGGHCSLAEEEDAAVKIQAFYRGYQTRRDLADKKERELYGPGGKPGKKKKGTKPLAPQPPQQQQPAPQTHPAVYIKHIANRKYEMDLDAMDPAELEQDLDLMNAATKIQASFRGHMARKQAEKSKTDGEITKEMEKLQSKSPVPNEEELDVDLSDPSLNHAAVKIQASFRGHMTRKTLVKD</sequence>
<dbReference type="GO" id="GO:0005516">
    <property type="term" value="F:calmodulin binding"/>
    <property type="evidence" value="ECO:0007669"/>
    <property type="project" value="TreeGrafter"/>
</dbReference>
<feature type="region of interest" description="Disordered" evidence="1">
    <location>
        <begin position="152"/>
        <end position="195"/>
    </location>
</feature>
<feature type="compositionally biased region" description="Basic and acidic residues" evidence="1">
    <location>
        <begin position="159"/>
        <end position="178"/>
    </location>
</feature>
<dbReference type="InterPro" id="IPR000048">
    <property type="entry name" value="IQ_motif_EF-hand-BS"/>
</dbReference>
<evidence type="ECO:0000256" key="1">
    <source>
        <dbReference type="SAM" id="MobiDB-lite"/>
    </source>
</evidence>
<feature type="region of interest" description="Disordered" evidence="1">
    <location>
        <begin position="22"/>
        <end position="47"/>
    </location>
</feature>
<name>A0AAD5PNM8_9CRUS</name>
<evidence type="ECO:0000313" key="3">
    <source>
        <dbReference type="Proteomes" id="UP000820818"/>
    </source>
</evidence>
<proteinExistence type="predicted"/>
<feature type="compositionally biased region" description="Polar residues" evidence="1">
    <location>
        <begin position="22"/>
        <end position="39"/>
    </location>
</feature>
<dbReference type="EMBL" id="WJBH02000008">
    <property type="protein sequence ID" value="KAI9554191.1"/>
    <property type="molecule type" value="Genomic_DNA"/>
</dbReference>
<dbReference type="SUPFAM" id="SSF52540">
    <property type="entry name" value="P-loop containing nucleoside triphosphate hydrolases"/>
    <property type="match status" value="1"/>
</dbReference>
<comment type="caution">
    <text evidence="2">The sequence shown here is derived from an EMBL/GenBank/DDBJ whole genome shotgun (WGS) entry which is preliminary data.</text>
</comment>